<name>S8DIK6_9LAMI</name>
<evidence type="ECO:0000256" key="6">
    <source>
        <dbReference type="ARBA" id="ARBA00023136"/>
    </source>
</evidence>
<keyword evidence="7" id="KW-0813">Transport</keyword>
<comment type="function">
    <text evidence="1 7">May be involved in both secretory and endocytic intracellular trafficking in the endosomal/prevacuolar compartments.</text>
</comment>
<dbReference type="GO" id="GO:0005783">
    <property type="term" value="C:endoplasmic reticulum"/>
    <property type="evidence" value="ECO:0007669"/>
    <property type="project" value="TreeGrafter"/>
</dbReference>
<keyword evidence="5 7" id="KW-1133">Transmembrane helix</keyword>
<evidence type="ECO:0000313" key="8">
    <source>
        <dbReference type="EMBL" id="EPS62668.1"/>
    </source>
</evidence>
<evidence type="ECO:0000256" key="5">
    <source>
        <dbReference type="ARBA" id="ARBA00022989"/>
    </source>
</evidence>
<organism evidence="8 9">
    <name type="scientific">Genlisea aurea</name>
    <dbReference type="NCBI Taxonomy" id="192259"/>
    <lineage>
        <taxon>Eukaryota</taxon>
        <taxon>Viridiplantae</taxon>
        <taxon>Streptophyta</taxon>
        <taxon>Embryophyta</taxon>
        <taxon>Tracheophyta</taxon>
        <taxon>Spermatophyta</taxon>
        <taxon>Magnoliopsida</taxon>
        <taxon>eudicotyledons</taxon>
        <taxon>Gunneridae</taxon>
        <taxon>Pentapetalae</taxon>
        <taxon>asterids</taxon>
        <taxon>lamiids</taxon>
        <taxon>Lamiales</taxon>
        <taxon>Lentibulariaceae</taxon>
        <taxon>Genlisea</taxon>
    </lineage>
</organism>
<dbReference type="GO" id="GO:0016192">
    <property type="term" value="P:vesicle-mediated transport"/>
    <property type="evidence" value="ECO:0007669"/>
    <property type="project" value="TreeGrafter"/>
</dbReference>
<evidence type="ECO:0000256" key="1">
    <source>
        <dbReference type="ARBA" id="ARBA00002501"/>
    </source>
</evidence>
<dbReference type="Proteomes" id="UP000015453">
    <property type="component" value="Unassembled WGS sequence"/>
</dbReference>
<dbReference type="GO" id="GO:0016020">
    <property type="term" value="C:membrane"/>
    <property type="evidence" value="ECO:0007669"/>
    <property type="project" value="UniProtKB-SubCell"/>
</dbReference>
<sequence length="163" mass="17706">PQITPEVRSAYAAARPWRIFFDVSAFSLPLSYGDAMSRIRRNANHFRGNYAVICLAAVFCSLVYHPISMIVFLIASIGWLWLYLCREGPIAVFGRAVDDRIVLLTLSLVTVVALVLTHAALNVLIGIIAGVIASGVHGGFRSTDELFLDESEAAEGGLLSVLQ</sequence>
<proteinExistence type="inferred from homology"/>
<comment type="subcellular location">
    <subcellularLocation>
        <location evidence="2 7">Membrane</location>
        <topology evidence="2 7">Multi-pass membrane protein</topology>
    </subcellularLocation>
</comment>
<keyword evidence="6 7" id="KW-0472">Membrane</keyword>
<comment type="similarity">
    <text evidence="3 7">Belongs to the PRA1 family.</text>
</comment>
<evidence type="ECO:0000256" key="2">
    <source>
        <dbReference type="ARBA" id="ARBA00004141"/>
    </source>
</evidence>
<evidence type="ECO:0000313" key="9">
    <source>
        <dbReference type="Proteomes" id="UP000015453"/>
    </source>
</evidence>
<feature type="transmembrane region" description="Helical" evidence="7">
    <location>
        <begin position="50"/>
        <end position="81"/>
    </location>
</feature>
<dbReference type="EMBL" id="AUSU01005989">
    <property type="protein sequence ID" value="EPS62668.1"/>
    <property type="molecule type" value="Genomic_DNA"/>
</dbReference>
<evidence type="ECO:0000256" key="7">
    <source>
        <dbReference type="RuleBase" id="RU363107"/>
    </source>
</evidence>
<reference evidence="8 9" key="1">
    <citation type="journal article" date="2013" name="BMC Genomics">
        <title>The miniature genome of a carnivorous plant Genlisea aurea contains a low number of genes and short non-coding sequences.</title>
        <authorList>
            <person name="Leushkin E.V."/>
            <person name="Sutormin R.A."/>
            <person name="Nabieva E.R."/>
            <person name="Penin A.A."/>
            <person name="Kondrashov A.S."/>
            <person name="Logacheva M.D."/>
        </authorList>
    </citation>
    <scope>NUCLEOTIDE SEQUENCE [LARGE SCALE GENOMIC DNA]</scope>
</reference>
<accession>S8DIK6</accession>
<dbReference type="GO" id="GO:0005794">
    <property type="term" value="C:Golgi apparatus"/>
    <property type="evidence" value="ECO:0007669"/>
    <property type="project" value="TreeGrafter"/>
</dbReference>
<evidence type="ECO:0000256" key="3">
    <source>
        <dbReference type="ARBA" id="ARBA00006483"/>
    </source>
</evidence>
<feature type="transmembrane region" description="Helical" evidence="7">
    <location>
        <begin position="101"/>
        <end position="132"/>
    </location>
</feature>
<dbReference type="PANTHER" id="PTHR19317:SF16">
    <property type="entry name" value="PRA1 FAMILY PROTEIN E"/>
    <property type="match status" value="1"/>
</dbReference>
<keyword evidence="4 7" id="KW-0812">Transmembrane</keyword>
<dbReference type="PANTHER" id="PTHR19317">
    <property type="entry name" value="PRENYLATED RAB ACCEPTOR 1-RELATED"/>
    <property type="match status" value="1"/>
</dbReference>
<feature type="non-terminal residue" evidence="8">
    <location>
        <position position="1"/>
    </location>
</feature>
<protein>
    <recommendedName>
        <fullName evidence="7">PRA1 family protein</fullName>
    </recommendedName>
</protein>
<gene>
    <name evidence="8" type="ORF">M569_12125</name>
</gene>
<dbReference type="Pfam" id="PF03208">
    <property type="entry name" value="PRA1"/>
    <property type="match status" value="1"/>
</dbReference>
<comment type="caution">
    <text evidence="8">The sequence shown here is derived from an EMBL/GenBank/DDBJ whole genome shotgun (WGS) entry which is preliminary data.</text>
</comment>
<keyword evidence="9" id="KW-1185">Reference proteome</keyword>
<dbReference type="OrthoDB" id="63113at2759"/>
<dbReference type="InterPro" id="IPR004895">
    <property type="entry name" value="Prenylated_rab_accept_PRA1"/>
</dbReference>
<evidence type="ECO:0000256" key="4">
    <source>
        <dbReference type="ARBA" id="ARBA00022692"/>
    </source>
</evidence>
<dbReference type="AlphaFoldDB" id="S8DIK6"/>